<dbReference type="GO" id="GO:0001228">
    <property type="term" value="F:DNA-binding transcription activator activity, RNA polymerase II-specific"/>
    <property type="evidence" value="ECO:0007669"/>
    <property type="project" value="TreeGrafter"/>
</dbReference>
<keyword evidence="3" id="KW-0175">Coiled coil</keyword>
<dbReference type="Pfam" id="PF10297">
    <property type="entry name" value="Hap4_Hap_bind"/>
    <property type="match status" value="1"/>
</dbReference>
<feature type="domain" description="BZIP" evidence="5">
    <location>
        <begin position="153"/>
        <end position="168"/>
    </location>
</feature>
<dbReference type="GO" id="GO:0000976">
    <property type="term" value="F:transcription cis-regulatory region binding"/>
    <property type="evidence" value="ECO:0007669"/>
    <property type="project" value="InterPro"/>
</dbReference>
<dbReference type="PROSITE" id="PS00036">
    <property type="entry name" value="BZIP_BASIC"/>
    <property type="match status" value="1"/>
</dbReference>
<comment type="subcellular location">
    <subcellularLocation>
        <location evidence="1">Nucleus</location>
    </subcellularLocation>
</comment>
<evidence type="ECO:0000256" key="2">
    <source>
        <dbReference type="ARBA" id="ARBA00023242"/>
    </source>
</evidence>
<name>A0A9P7NB39_9HYPO</name>
<organism evidence="6 7">
    <name type="scientific">Claviceps pusilla</name>
    <dbReference type="NCBI Taxonomy" id="123648"/>
    <lineage>
        <taxon>Eukaryota</taxon>
        <taxon>Fungi</taxon>
        <taxon>Dikarya</taxon>
        <taxon>Ascomycota</taxon>
        <taxon>Pezizomycotina</taxon>
        <taxon>Sordariomycetes</taxon>
        <taxon>Hypocreomycetidae</taxon>
        <taxon>Hypocreales</taxon>
        <taxon>Clavicipitaceae</taxon>
        <taxon>Claviceps</taxon>
    </lineage>
</organism>
<dbReference type="OrthoDB" id="5374328at2759"/>
<dbReference type="SUPFAM" id="SSF57959">
    <property type="entry name" value="Leucine zipper domain"/>
    <property type="match status" value="1"/>
</dbReference>
<keyword evidence="7" id="KW-1185">Reference proteome</keyword>
<feature type="coiled-coil region" evidence="3">
    <location>
        <begin position="166"/>
        <end position="239"/>
    </location>
</feature>
<dbReference type="Gene3D" id="1.20.5.170">
    <property type="match status" value="1"/>
</dbReference>
<proteinExistence type="predicted"/>
<dbReference type="InterPro" id="IPR018287">
    <property type="entry name" value="Hap4_TF_heteromerisation"/>
</dbReference>
<feature type="compositionally biased region" description="Pro residues" evidence="4">
    <location>
        <begin position="1"/>
        <end position="14"/>
    </location>
</feature>
<feature type="region of interest" description="Disordered" evidence="4">
    <location>
        <begin position="1"/>
        <end position="94"/>
    </location>
</feature>
<protein>
    <recommendedName>
        <fullName evidence="5">BZIP domain-containing protein</fullName>
    </recommendedName>
</protein>
<comment type="caution">
    <text evidence="6">The sequence shown here is derived from an EMBL/GenBank/DDBJ whole genome shotgun (WGS) entry which is preliminary data.</text>
</comment>
<gene>
    <name evidence="6" type="ORF">E4U43_008294</name>
</gene>
<evidence type="ECO:0000256" key="3">
    <source>
        <dbReference type="SAM" id="Coils"/>
    </source>
</evidence>
<feature type="compositionally biased region" description="Polar residues" evidence="4">
    <location>
        <begin position="29"/>
        <end position="39"/>
    </location>
</feature>
<sequence>MKPSTPTPLAPTPPSHQSNVIHEVGKRTSIATDSISGAEQSPGLCRRDPAVAAGSPATDAVTPPARAPLPTKQPKANTAIKPTPGARGGPPPLPRLSVLPPTASKETNMAAVDRPSAGPAALGPKMSMTSKEWIIPPRPKPGRKPATDTPPTKRKAQNRAAQRAFRERRAARVGELEQQLDEIKDDHHKEEMELKDKIHKLELDVQSFRSRCLLLENMLDRERQDRIHAEREADTLRKRHDDDLYRAQNMNGPGQPYSQSHNPTQHYLTRPTLSNGRPIPPAPAQDQNFSMSQIITPPLSLDISSNNLDADAAITCGNCSPNGPCACAEKVLASAAAAAGCGKCSFGSPCQCLEDVLGQGQGLKRPVSPSAEWSDGGGKRQHRASVEQNSINETDFTAIFSRQNLTHSTNAPEPSYDQSASYSQVPSEGTMDFKDSCGFCKDGTYCVCAEDAAAGMATPAMTPTETLRPTSHQAQTPPPSEPDVFSTPMAVEMTADGAVKLPRRVGVKKPPTRAASFSTAAGGCGSNGPGTCAQCKADPKSGLFCRLMNARYSREQGASSGGCCGGKGAGDGCCKSRGAAPEKITLPSLPSLGLSCAEAYQTLSSHRNFSKAADDISSWLPKLKTTMPGTLGRGGPVPGRQAVEVEAASIMSVLKEFDIRFGRDA</sequence>
<dbReference type="InterPro" id="IPR050936">
    <property type="entry name" value="AP-1-like"/>
</dbReference>
<dbReference type="PANTHER" id="PTHR40621">
    <property type="entry name" value="TRANSCRIPTION FACTOR KAPC-RELATED"/>
    <property type="match status" value="1"/>
</dbReference>
<dbReference type="Proteomes" id="UP000748025">
    <property type="component" value="Unassembled WGS sequence"/>
</dbReference>
<feature type="region of interest" description="Disordered" evidence="4">
    <location>
        <begin position="463"/>
        <end position="482"/>
    </location>
</feature>
<dbReference type="PANTHER" id="PTHR40621:SF7">
    <property type="entry name" value="BZIP DOMAIN-CONTAINING PROTEIN"/>
    <property type="match status" value="1"/>
</dbReference>
<dbReference type="Pfam" id="PF00170">
    <property type="entry name" value="bZIP_1"/>
    <property type="match status" value="1"/>
</dbReference>
<dbReference type="EMBL" id="SRPW01000878">
    <property type="protein sequence ID" value="KAG6011445.1"/>
    <property type="molecule type" value="Genomic_DNA"/>
</dbReference>
<dbReference type="GO" id="GO:0090575">
    <property type="term" value="C:RNA polymerase II transcription regulator complex"/>
    <property type="evidence" value="ECO:0007669"/>
    <property type="project" value="TreeGrafter"/>
</dbReference>
<feature type="region of interest" description="Disordered" evidence="4">
    <location>
        <begin position="361"/>
        <end position="392"/>
    </location>
</feature>
<evidence type="ECO:0000259" key="5">
    <source>
        <dbReference type="PROSITE" id="PS00036"/>
    </source>
</evidence>
<evidence type="ECO:0000256" key="4">
    <source>
        <dbReference type="SAM" id="MobiDB-lite"/>
    </source>
</evidence>
<dbReference type="SMART" id="SM00338">
    <property type="entry name" value="BRLZ"/>
    <property type="match status" value="1"/>
</dbReference>
<accession>A0A9P7NB39</accession>
<reference evidence="6" key="1">
    <citation type="journal article" date="2020" name="bioRxiv">
        <title>Whole genome comparisons of ergot fungi reveals the divergence and evolution of species within the genus Claviceps are the result of varying mechanisms driving genome evolution and host range expansion.</title>
        <authorList>
            <person name="Wyka S.A."/>
            <person name="Mondo S.J."/>
            <person name="Liu M."/>
            <person name="Dettman J."/>
            <person name="Nalam V."/>
            <person name="Broders K.D."/>
        </authorList>
    </citation>
    <scope>NUCLEOTIDE SEQUENCE</scope>
    <source>
        <strain evidence="6">CCC 602</strain>
    </source>
</reference>
<feature type="region of interest" description="Disordered" evidence="4">
    <location>
        <begin position="407"/>
        <end position="427"/>
    </location>
</feature>
<dbReference type="AlphaFoldDB" id="A0A9P7NB39"/>
<evidence type="ECO:0000256" key="1">
    <source>
        <dbReference type="ARBA" id="ARBA00004123"/>
    </source>
</evidence>
<dbReference type="InterPro" id="IPR046347">
    <property type="entry name" value="bZIP_sf"/>
</dbReference>
<dbReference type="InterPro" id="IPR004827">
    <property type="entry name" value="bZIP"/>
</dbReference>
<evidence type="ECO:0000313" key="6">
    <source>
        <dbReference type="EMBL" id="KAG6011445.1"/>
    </source>
</evidence>
<feature type="region of interest" description="Disordered" evidence="4">
    <location>
        <begin position="132"/>
        <end position="158"/>
    </location>
</feature>
<evidence type="ECO:0000313" key="7">
    <source>
        <dbReference type="Proteomes" id="UP000748025"/>
    </source>
</evidence>
<keyword evidence="2" id="KW-0539">Nucleus</keyword>